<dbReference type="EMBL" id="JAHWGI010001243">
    <property type="protein sequence ID" value="KAK3926063.1"/>
    <property type="molecule type" value="Genomic_DNA"/>
</dbReference>
<dbReference type="Proteomes" id="UP001219518">
    <property type="component" value="Unassembled WGS sequence"/>
</dbReference>
<protein>
    <submittedName>
        <fullName evidence="2">Breast cancer type 2 susceptibility protein-like protein</fullName>
    </submittedName>
</protein>
<accession>A0AAE1HRM0</accession>
<sequence>FLFTGQERQNCRPLARIPPTAGLYGGLGQLQPGSLFQSRHHTAVRLQWRGSLGTTPPSSDTPRRASSALSSPSTSAARWRWRRVLAASGGCDASSATIGLGWIKL</sequence>
<evidence type="ECO:0000313" key="3">
    <source>
        <dbReference type="Proteomes" id="UP001219518"/>
    </source>
</evidence>
<organism evidence="2 3">
    <name type="scientific">Frankliniella fusca</name>
    <dbReference type="NCBI Taxonomy" id="407009"/>
    <lineage>
        <taxon>Eukaryota</taxon>
        <taxon>Metazoa</taxon>
        <taxon>Ecdysozoa</taxon>
        <taxon>Arthropoda</taxon>
        <taxon>Hexapoda</taxon>
        <taxon>Insecta</taxon>
        <taxon>Pterygota</taxon>
        <taxon>Neoptera</taxon>
        <taxon>Paraneoptera</taxon>
        <taxon>Thysanoptera</taxon>
        <taxon>Terebrantia</taxon>
        <taxon>Thripoidea</taxon>
        <taxon>Thripidae</taxon>
        <taxon>Frankliniella</taxon>
    </lineage>
</organism>
<evidence type="ECO:0000256" key="1">
    <source>
        <dbReference type="SAM" id="MobiDB-lite"/>
    </source>
</evidence>
<feature type="non-terminal residue" evidence="2">
    <location>
        <position position="1"/>
    </location>
</feature>
<feature type="region of interest" description="Disordered" evidence="1">
    <location>
        <begin position="47"/>
        <end position="76"/>
    </location>
</feature>
<name>A0AAE1HRM0_9NEOP</name>
<comment type="caution">
    <text evidence="2">The sequence shown here is derived from an EMBL/GenBank/DDBJ whole genome shotgun (WGS) entry which is preliminary data.</text>
</comment>
<dbReference type="AlphaFoldDB" id="A0AAE1HRM0"/>
<evidence type="ECO:0000313" key="2">
    <source>
        <dbReference type="EMBL" id="KAK3926063.1"/>
    </source>
</evidence>
<reference evidence="2" key="2">
    <citation type="journal article" date="2023" name="BMC Genomics">
        <title>Pest status, molecular evolution, and epigenetic factors derived from the genome assembly of Frankliniella fusca, a thysanopteran phytovirus vector.</title>
        <authorList>
            <person name="Catto M.A."/>
            <person name="Labadie P.E."/>
            <person name="Jacobson A.L."/>
            <person name="Kennedy G.G."/>
            <person name="Srinivasan R."/>
            <person name="Hunt B.G."/>
        </authorList>
    </citation>
    <scope>NUCLEOTIDE SEQUENCE</scope>
    <source>
        <strain evidence="2">PL_HMW_Pooled</strain>
    </source>
</reference>
<reference evidence="2" key="1">
    <citation type="submission" date="2021-07" db="EMBL/GenBank/DDBJ databases">
        <authorList>
            <person name="Catto M.A."/>
            <person name="Jacobson A."/>
            <person name="Kennedy G."/>
            <person name="Labadie P."/>
            <person name="Hunt B.G."/>
            <person name="Srinivasan R."/>
        </authorList>
    </citation>
    <scope>NUCLEOTIDE SEQUENCE</scope>
    <source>
        <strain evidence="2">PL_HMW_Pooled</strain>
        <tissue evidence="2">Head</tissue>
    </source>
</reference>
<keyword evidence="3" id="KW-1185">Reference proteome</keyword>
<gene>
    <name evidence="2" type="ORF">KUF71_014312</name>
</gene>
<feature type="compositionally biased region" description="Low complexity" evidence="1">
    <location>
        <begin position="64"/>
        <end position="76"/>
    </location>
</feature>
<proteinExistence type="predicted"/>